<dbReference type="Proteomes" id="UP000095210">
    <property type="component" value="Chromosome"/>
</dbReference>
<accession>A0AAC9HLD1</accession>
<evidence type="ECO:0000256" key="6">
    <source>
        <dbReference type="SAM" id="MobiDB-lite"/>
    </source>
</evidence>
<feature type="transmembrane region" description="Helical" evidence="7">
    <location>
        <begin position="263"/>
        <end position="281"/>
    </location>
</feature>
<feature type="transmembrane region" description="Helical" evidence="7">
    <location>
        <begin position="139"/>
        <end position="161"/>
    </location>
</feature>
<keyword evidence="5 7" id="KW-0472">Membrane</keyword>
<feature type="transmembrane region" description="Helical" evidence="7">
    <location>
        <begin position="15"/>
        <end position="35"/>
    </location>
</feature>
<evidence type="ECO:0000256" key="3">
    <source>
        <dbReference type="ARBA" id="ARBA00022748"/>
    </source>
</evidence>
<dbReference type="EMBL" id="CP014859">
    <property type="protein sequence ID" value="AOS61330.1"/>
    <property type="molecule type" value="Genomic_DNA"/>
</dbReference>
<comment type="subcellular location">
    <subcellularLocation>
        <location evidence="1">Membrane</location>
        <topology evidence="1">Multi-pass membrane protein</topology>
    </subcellularLocation>
</comment>
<feature type="compositionally biased region" description="Low complexity" evidence="6">
    <location>
        <begin position="56"/>
        <end position="70"/>
    </location>
</feature>
<organism evidence="9 10">
    <name type="scientific">Actinoalloteichus hymeniacidonis</name>
    <dbReference type="NCBI Taxonomy" id="340345"/>
    <lineage>
        <taxon>Bacteria</taxon>
        <taxon>Bacillati</taxon>
        <taxon>Actinomycetota</taxon>
        <taxon>Actinomycetes</taxon>
        <taxon>Pseudonocardiales</taxon>
        <taxon>Pseudonocardiaceae</taxon>
        <taxon>Actinoalloteichus</taxon>
    </lineage>
</organism>
<keyword evidence="2 7" id="KW-0812">Transmembrane</keyword>
<dbReference type="NCBIfam" id="TIGR03144">
    <property type="entry name" value="cytochr_II_ccsB"/>
    <property type="match status" value="1"/>
</dbReference>
<sequence>MPVDETLSTYSDLCLASALIIYVFALLLQAAEYGFTRKTAADNKRAALVGAGGGSSTADAGADTASPATPQRRPLPERLGRMGVSLTVLGALVQLSSLVLRGLSTGRVPWGNMYEYTSALSLAAVVAWLIVLRKHPVRVLGVFVLLPVFILYFLAGTVLYADAAPLVPSLQSIWIVIHVSAAIIGSGIFLVSGAMSVAYLIKTAHDSKPRRFAFVGARLPAASTLDRVAYRSAVFAFPVLTFGIICGAIWAEAAWGRFWGWDPKETVAFICWVIYAGYLHARATTGWRGVPAAWINVLAFSVNIFNLFFINLVIAGLHSYASVG</sequence>
<evidence type="ECO:0000256" key="7">
    <source>
        <dbReference type="SAM" id="Phobius"/>
    </source>
</evidence>
<dbReference type="GO" id="GO:0020037">
    <property type="term" value="F:heme binding"/>
    <property type="evidence" value="ECO:0007669"/>
    <property type="project" value="InterPro"/>
</dbReference>
<dbReference type="GO" id="GO:0005886">
    <property type="term" value="C:plasma membrane"/>
    <property type="evidence" value="ECO:0007669"/>
    <property type="project" value="TreeGrafter"/>
</dbReference>
<dbReference type="PANTHER" id="PTHR30071">
    <property type="entry name" value="HEME EXPORTER PROTEIN C"/>
    <property type="match status" value="1"/>
</dbReference>
<feature type="transmembrane region" description="Helical" evidence="7">
    <location>
        <begin position="173"/>
        <end position="201"/>
    </location>
</feature>
<feature type="transmembrane region" description="Helical" evidence="7">
    <location>
        <begin position="82"/>
        <end position="101"/>
    </location>
</feature>
<dbReference type="AlphaFoldDB" id="A0AAC9HLD1"/>
<protein>
    <submittedName>
        <fullName evidence="9">Cytochrome c-type biogenesis protein CcsB</fullName>
    </submittedName>
</protein>
<dbReference type="GO" id="GO:0017004">
    <property type="term" value="P:cytochrome complex assembly"/>
    <property type="evidence" value="ECO:0007669"/>
    <property type="project" value="UniProtKB-KW"/>
</dbReference>
<dbReference type="Pfam" id="PF01578">
    <property type="entry name" value="Cytochrom_C_asm"/>
    <property type="match status" value="1"/>
</dbReference>
<evidence type="ECO:0000259" key="8">
    <source>
        <dbReference type="Pfam" id="PF01578"/>
    </source>
</evidence>
<name>A0AAC9HLD1_9PSEU</name>
<evidence type="ECO:0000256" key="5">
    <source>
        <dbReference type="ARBA" id="ARBA00023136"/>
    </source>
</evidence>
<evidence type="ECO:0000313" key="9">
    <source>
        <dbReference type="EMBL" id="AOS61330.1"/>
    </source>
</evidence>
<feature type="domain" description="Cytochrome c assembly protein" evidence="8">
    <location>
        <begin position="110"/>
        <end position="318"/>
    </location>
</feature>
<evidence type="ECO:0000313" key="10">
    <source>
        <dbReference type="Proteomes" id="UP000095210"/>
    </source>
</evidence>
<dbReference type="InterPro" id="IPR017562">
    <property type="entry name" value="Cyt_c_biogenesis_CcsA"/>
</dbReference>
<dbReference type="RefSeq" id="WP_069846261.1">
    <property type="nucleotide sequence ID" value="NZ_CP014859.1"/>
</dbReference>
<dbReference type="InterPro" id="IPR002541">
    <property type="entry name" value="Cyt_c_assembly"/>
</dbReference>
<reference evidence="10" key="1">
    <citation type="submission" date="2016-03" db="EMBL/GenBank/DDBJ databases">
        <title>Complete genome sequence of the type strain Actinoalloteichus hymeniacidonis DSM 45092.</title>
        <authorList>
            <person name="Schaffert L."/>
            <person name="Albersmeier A."/>
            <person name="Winkler A."/>
            <person name="Kalinowski J."/>
            <person name="Zotchev S."/>
            <person name="Ruckert C."/>
        </authorList>
    </citation>
    <scope>NUCLEOTIDE SEQUENCE [LARGE SCALE GENOMIC DNA]</scope>
    <source>
        <strain evidence="10">HPA177(T) (DSM 45092(T))</strain>
    </source>
</reference>
<feature type="transmembrane region" description="Helical" evidence="7">
    <location>
        <begin position="228"/>
        <end position="251"/>
    </location>
</feature>
<keyword evidence="3" id="KW-0201">Cytochrome c-type biogenesis</keyword>
<dbReference type="InterPro" id="IPR045062">
    <property type="entry name" value="Cyt_c_biogenesis_CcsA/CcmC"/>
</dbReference>
<feature type="region of interest" description="Disordered" evidence="6">
    <location>
        <begin position="53"/>
        <end position="76"/>
    </location>
</feature>
<keyword evidence="4 7" id="KW-1133">Transmembrane helix</keyword>
<dbReference type="PANTHER" id="PTHR30071:SF1">
    <property type="entry name" value="CYTOCHROME B_B6 PROTEIN-RELATED"/>
    <property type="match status" value="1"/>
</dbReference>
<keyword evidence="10" id="KW-1185">Reference proteome</keyword>
<feature type="transmembrane region" description="Helical" evidence="7">
    <location>
        <begin position="293"/>
        <end position="317"/>
    </location>
</feature>
<evidence type="ECO:0000256" key="2">
    <source>
        <dbReference type="ARBA" id="ARBA00022692"/>
    </source>
</evidence>
<feature type="transmembrane region" description="Helical" evidence="7">
    <location>
        <begin position="113"/>
        <end position="132"/>
    </location>
</feature>
<evidence type="ECO:0000256" key="4">
    <source>
        <dbReference type="ARBA" id="ARBA00022989"/>
    </source>
</evidence>
<gene>
    <name evidence="9" type="ORF">TL08_02460</name>
</gene>
<evidence type="ECO:0000256" key="1">
    <source>
        <dbReference type="ARBA" id="ARBA00004141"/>
    </source>
</evidence>
<proteinExistence type="predicted"/>
<dbReference type="KEGG" id="ahm:TL08_02460"/>